<dbReference type="Proteomes" id="UP000037315">
    <property type="component" value="Unassembled WGS sequence"/>
</dbReference>
<name>A0A0J8VKQ8_9ENTR</name>
<evidence type="ECO:0000313" key="1">
    <source>
        <dbReference type="EMBL" id="KMV33090.1"/>
    </source>
</evidence>
<dbReference type="AlphaFoldDB" id="A0A0J8VKQ8"/>
<evidence type="ECO:0000313" key="2">
    <source>
        <dbReference type="Proteomes" id="UP000037315"/>
    </source>
</evidence>
<dbReference type="EMBL" id="LFEJ01000024">
    <property type="protein sequence ID" value="KMV33090.1"/>
    <property type="molecule type" value="Genomic_DNA"/>
</dbReference>
<sequence length="60" mass="6814">MGDMDLTFNVIPRPAVETGGDNVLLPLRLLKCEVVRFLLFFKSVLFKKEALAIEFCELNV</sequence>
<gene>
    <name evidence="1" type="ORF">ACH50_17675</name>
</gene>
<organism evidence="1 2">
    <name type="scientific">Franconibacter pulveris</name>
    <dbReference type="NCBI Taxonomy" id="435910"/>
    <lineage>
        <taxon>Bacteria</taxon>
        <taxon>Pseudomonadati</taxon>
        <taxon>Pseudomonadota</taxon>
        <taxon>Gammaproteobacteria</taxon>
        <taxon>Enterobacterales</taxon>
        <taxon>Enterobacteriaceae</taxon>
        <taxon>Franconibacter</taxon>
    </lineage>
</organism>
<proteinExistence type="predicted"/>
<keyword evidence="2" id="KW-1185">Reference proteome</keyword>
<accession>A0A0J8VKQ8</accession>
<protein>
    <submittedName>
        <fullName evidence="1">Uncharacterized protein</fullName>
    </submittedName>
</protein>
<reference evidence="1 2" key="1">
    <citation type="submission" date="2015-06" db="EMBL/GenBank/DDBJ databases">
        <title>Genome sequencing of Cronobacter sp. strain DJ34 isolated from petroleum contaminated sludge of Duliajan Oil Fields, Assam, India.</title>
        <authorList>
            <person name="Pal S."/>
            <person name="Banerjee T.D."/>
            <person name="Roy A."/>
            <person name="Sar P."/>
            <person name="Kazy S.K."/>
        </authorList>
    </citation>
    <scope>NUCLEOTIDE SEQUENCE [LARGE SCALE GENOMIC DNA]</scope>
    <source>
        <strain evidence="1 2">DJ34</strain>
    </source>
</reference>
<comment type="caution">
    <text evidence="1">The sequence shown here is derived from an EMBL/GenBank/DDBJ whole genome shotgun (WGS) entry which is preliminary data.</text>
</comment>